<keyword evidence="5" id="KW-0663">Pyridoxal phosphate</keyword>
<dbReference type="InterPro" id="IPR000192">
    <property type="entry name" value="Aminotrans_V_dom"/>
</dbReference>
<dbReference type="NCBIfam" id="TIGR01979">
    <property type="entry name" value="sufS"/>
    <property type="match status" value="1"/>
</dbReference>
<protein>
    <recommendedName>
        <fullName evidence="3">cysteine desulfurase</fullName>
        <ecNumber evidence="3">2.8.1.7</ecNumber>
    </recommendedName>
</protein>
<organism evidence="8 9">
    <name type="scientific">Halomarina oriensis</name>
    <dbReference type="NCBI Taxonomy" id="671145"/>
    <lineage>
        <taxon>Archaea</taxon>
        <taxon>Methanobacteriati</taxon>
        <taxon>Methanobacteriota</taxon>
        <taxon>Stenosarchaea group</taxon>
        <taxon>Halobacteria</taxon>
        <taxon>Halobacteriales</taxon>
        <taxon>Natronomonadaceae</taxon>
        <taxon>Halomarina</taxon>
    </lineage>
</organism>
<dbReference type="GO" id="GO:0006534">
    <property type="term" value="P:cysteine metabolic process"/>
    <property type="evidence" value="ECO:0007669"/>
    <property type="project" value="InterPro"/>
</dbReference>
<comment type="similarity">
    <text evidence="2">Belongs to the class-V pyridoxal-phosphate-dependent aminotransferase family. Csd subfamily.</text>
</comment>
<dbReference type="Gene3D" id="3.40.640.10">
    <property type="entry name" value="Type I PLP-dependent aspartate aminotransferase-like (Major domain)"/>
    <property type="match status" value="1"/>
</dbReference>
<evidence type="ECO:0000313" key="8">
    <source>
        <dbReference type="EMBL" id="MWG34378.1"/>
    </source>
</evidence>
<proteinExistence type="inferred from homology"/>
<gene>
    <name evidence="8" type="primary">sufS</name>
    <name evidence="8" type="ORF">GQS65_07720</name>
</gene>
<reference evidence="8 9" key="1">
    <citation type="submission" date="2019-12" db="EMBL/GenBank/DDBJ databases">
        <title>Halocatena pleomorpha gen. nov. sp. nov., an extremely halophilic archaeon of family Halobacteriaceae isolated from saltpan soil.</title>
        <authorList>
            <person name="Pal Y."/>
            <person name="Verma A."/>
            <person name="Krishnamurthi S."/>
            <person name="Kumar P."/>
        </authorList>
    </citation>
    <scope>NUCLEOTIDE SEQUENCE [LARGE SCALE GENOMIC DNA]</scope>
    <source>
        <strain evidence="8 9">JCM 16495</strain>
    </source>
</reference>
<keyword evidence="4" id="KW-0808">Transferase</keyword>
<comment type="cofactor">
    <cofactor evidence="1">
        <name>pyridoxal 5'-phosphate</name>
        <dbReference type="ChEBI" id="CHEBI:597326"/>
    </cofactor>
</comment>
<dbReference type="InterPro" id="IPR015422">
    <property type="entry name" value="PyrdxlP-dep_Trfase_small"/>
</dbReference>
<evidence type="ECO:0000256" key="5">
    <source>
        <dbReference type="ARBA" id="ARBA00022898"/>
    </source>
</evidence>
<feature type="domain" description="Aminotransferase class V" evidence="7">
    <location>
        <begin position="43"/>
        <end position="413"/>
    </location>
</feature>
<dbReference type="InterPro" id="IPR010970">
    <property type="entry name" value="Cys_dSase_SufS"/>
</dbReference>
<evidence type="ECO:0000256" key="4">
    <source>
        <dbReference type="ARBA" id="ARBA00022679"/>
    </source>
</evidence>
<dbReference type="GO" id="GO:0030170">
    <property type="term" value="F:pyridoxal phosphate binding"/>
    <property type="evidence" value="ECO:0007669"/>
    <property type="project" value="InterPro"/>
</dbReference>
<dbReference type="PANTHER" id="PTHR43586:SF8">
    <property type="entry name" value="CYSTEINE DESULFURASE 1, CHLOROPLASTIC"/>
    <property type="match status" value="1"/>
</dbReference>
<evidence type="ECO:0000256" key="3">
    <source>
        <dbReference type="ARBA" id="ARBA00012239"/>
    </source>
</evidence>
<dbReference type="GO" id="GO:0031071">
    <property type="term" value="F:cysteine desulfurase activity"/>
    <property type="evidence" value="ECO:0007669"/>
    <property type="project" value="UniProtKB-EC"/>
</dbReference>
<dbReference type="OrthoDB" id="5817at2157"/>
<dbReference type="Proteomes" id="UP000451471">
    <property type="component" value="Unassembled WGS sequence"/>
</dbReference>
<dbReference type="Pfam" id="PF00266">
    <property type="entry name" value="Aminotran_5"/>
    <property type="match status" value="1"/>
</dbReference>
<name>A0A6B0GRS9_9EURY</name>
<dbReference type="SUPFAM" id="SSF53383">
    <property type="entry name" value="PLP-dependent transferases"/>
    <property type="match status" value="1"/>
</dbReference>
<comment type="caution">
    <text evidence="8">The sequence shown here is derived from an EMBL/GenBank/DDBJ whole genome shotgun (WGS) entry which is preliminary data.</text>
</comment>
<dbReference type="EC" id="2.8.1.7" evidence="3"/>
<dbReference type="PIRSF" id="PIRSF005572">
    <property type="entry name" value="NifS"/>
    <property type="match status" value="1"/>
</dbReference>
<evidence type="ECO:0000256" key="1">
    <source>
        <dbReference type="ARBA" id="ARBA00001933"/>
    </source>
</evidence>
<evidence type="ECO:0000256" key="2">
    <source>
        <dbReference type="ARBA" id="ARBA00010447"/>
    </source>
</evidence>
<dbReference type="RefSeq" id="WP_158204065.1">
    <property type="nucleotide sequence ID" value="NZ_WSZK01000015.1"/>
</dbReference>
<dbReference type="InterPro" id="IPR015424">
    <property type="entry name" value="PyrdxlP-dep_Trfase"/>
</dbReference>
<dbReference type="EMBL" id="WSZK01000015">
    <property type="protein sequence ID" value="MWG34378.1"/>
    <property type="molecule type" value="Genomic_DNA"/>
</dbReference>
<evidence type="ECO:0000313" key="9">
    <source>
        <dbReference type="Proteomes" id="UP000451471"/>
    </source>
</evidence>
<sequence length="425" mass="46441">MSTQDTTPLDVERIREEFPILSRRVGGDVTTPGEGPGDETPLVYLDNAATSQTPDRVVDVIADYYRSYNANVHRGIHSLSQEASVAYEEAHDRVAEFVGASGREEIVFTPGTTEGMNLVAYAWGLAELGPGDEVVLTEMEHHASLVTWQQLCKRTGAEVRYIPVDEQGYLDVDAAAELITEDTQMVSAVHVSNTLGTVNPIADLADLAHDHDAYLFVDAAQSVPNRSVDVSDLGADFLAFSGHKMCGPTGIGALYGREHVFEEMQPYLYGGDMIRKVTYEDSTWEDLPWKFEAGTPNIAGGIALGAACDYLDDVGLDRIQAHEEQLTEYAYDRLTEFDDVEIYGPPGDERGGLVAFNVDGVHAHDLSSIVNDYGVAIRAGDHCTQPLHQKMGVAASARASFYLYNTREEVDVLVDAVDEARQLFA</sequence>
<dbReference type="CDD" id="cd06453">
    <property type="entry name" value="SufS_like"/>
    <property type="match status" value="1"/>
</dbReference>
<dbReference type="Gene3D" id="3.90.1150.10">
    <property type="entry name" value="Aspartate Aminotransferase, domain 1"/>
    <property type="match status" value="1"/>
</dbReference>
<dbReference type="PANTHER" id="PTHR43586">
    <property type="entry name" value="CYSTEINE DESULFURASE"/>
    <property type="match status" value="1"/>
</dbReference>
<keyword evidence="9" id="KW-1185">Reference proteome</keyword>
<dbReference type="AlphaFoldDB" id="A0A6B0GRS9"/>
<dbReference type="InterPro" id="IPR016454">
    <property type="entry name" value="Cysteine_dSase"/>
</dbReference>
<accession>A0A6B0GRS9</accession>
<evidence type="ECO:0000256" key="6">
    <source>
        <dbReference type="ARBA" id="ARBA00050776"/>
    </source>
</evidence>
<comment type="catalytic activity">
    <reaction evidence="6">
        <text>(sulfur carrier)-H + L-cysteine = (sulfur carrier)-SH + L-alanine</text>
        <dbReference type="Rhea" id="RHEA:43892"/>
        <dbReference type="Rhea" id="RHEA-COMP:14737"/>
        <dbReference type="Rhea" id="RHEA-COMP:14739"/>
        <dbReference type="ChEBI" id="CHEBI:29917"/>
        <dbReference type="ChEBI" id="CHEBI:35235"/>
        <dbReference type="ChEBI" id="CHEBI:57972"/>
        <dbReference type="ChEBI" id="CHEBI:64428"/>
        <dbReference type="EC" id="2.8.1.7"/>
    </reaction>
</comment>
<evidence type="ECO:0000259" key="7">
    <source>
        <dbReference type="Pfam" id="PF00266"/>
    </source>
</evidence>
<dbReference type="InterPro" id="IPR015421">
    <property type="entry name" value="PyrdxlP-dep_Trfase_major"/>
</dbReference>